<accession>A0ABT3NUI1</accession>
<dbReference type="PANTHER" id="PTHR30035:SF3">
    <property type="entry name" value="INTERMEMBRANE PHOSPHOLIPID TRANSPORT SYSTEM LIPOPROTEIN MLAA"/>
    <property type="match status" value="1"/>
</dbReference>
<keyword evidence="2 4" id="KW-0732">Signal</keyword>
<evidence type="ECO:0000256" key="4">
    <source>
        <dbReference type="SAM" id="SignalP"/>
    </source>
</evidence>
<gene>
    <name evidence="5" type="ORF">OF850_09285</name>
</gene>
<evidence type="ECO:0000313" key="5">
    <source>
        <dbReference type="EMBL" id="MCW8085816.1"/>
    </source>
</evidence>
<dbReference type="PANTHER" id="PTHR30035">
    <property type="entry name" value="LIPOPROTEIN VACJ-RELATED"/>
    <property type="match status" value="1"/>
</dbReference>
<proteinExistence type="inferred from homology"/>
<evidence type="ECO:0000256" key="2">
    <source>
        <dbReference type="ARBA" id="ARBA00022729"/>
    </source>
</evidence>
<keyword evidence="6" id="KW-1185">Reference proteome</keyword>
<feature type="chain" id="PRO_5045525019" evidence="4">
    <location>
        <begin position="19"/>
        <end position="291"/>
    </location>
</feature>
<reference evidence="5 6" key="1">
    <citation type="submission" date="2022-10" db="EMBL/GenBank/DDBJ databases">
        <title>Roseococcus glaciei nov., sp. nov., isolated from glacier.</title>
        <authorList>
            <person name="Liu Q."/>
            <person name="Xin Y.-H."/>
        </authorList>
    </citation>
    <scope>NUCLEOTIDE SEQUENCE [LARGE SCALE GENOMIC DNA]</scope>
    <source>
        <strain evidence="5 6">MDT2-1-1</strain>
    </source>
</reference>
<feature type="signal peptide" evidence="4">
    <location>
        <begin position="1"/>
        <end position="18"/>
    </location>
</feature>
<sequence length="291" mass="30397">MRLLPLLLLLAACATAPAPGGDPADPFEPTNRQILRFNEGLDEAVIRPAAEAYRAALPAPVRTGIRNVLNNLNQPVIFTNNVLQARFLDAGQTLMRFYINTTAGLMGIFDVATLGGATERPADFGQTLHVYGVPDGPYLMLPVVGPAHLRDAVGQGVDSLANPVGIAGGLIMGSTVNGLIGVGRGVIGGLDLRAENIENLDALRADSLDFYARLRSVVRQRRDAELGRTSADTGTVQTLDDPDAALPGAGPLMPVPLDDPGEAPAATQPGEGFSVFRAAPPGAAGQRSRPQ</sequence>
<dbReference type="Pfam" id="PF04333">
    <property type="entry name" value="MlaA"/>
    <property type="match status" value="1"/>
</dbReference>
<feature type="region of interest" description="Disordered" evidence="3">
    <location>
        <begin position="222"/>
        <end position="291"/>
    </location>
</feature>
<protein>
    <submittedName>
        <fullName evidence="5">VacJ family lipoprotein</fullName>
    </submittedName>
</protein>
<organism evidence="5 6">
    <name type="scientific">Sabulicella glaciei</name>
    <dbReference type="NCBI Taxonomy" id="2984948"/>
    <lineage>
        <taxon>Bacteria</taxon>
        <taxon>Pseudomonadati</taxon>
        <taxon>Pseudomonadota</taxon>
        <taxon>Alphaproteobacteria</taxon>
        <taxon>Acetobacterales</taxon>
        <taxon>Acetobacteraceae</taxon>
        <taxon>Sabulicella</taxon>
    </lineage>
</organism>
<keyword evidence="5" id="KW-0449">Lipoprotein</keyword>
<comment type="similarity">
    <text evidence="1">Belongs to the MlaA family.</text>
</comment>
<comment type="caution">
    <text evidence="5">The sequence shown here is derived from an EMBL/GenBank/DDBJ whole genome shotgun (WGS) entry which is preliminary data.</text>
</comment>
<dbReference type="Proteomes" id="UP001526430">
    <property type="component" value="Unassembled WGS sequence"/>
</dbReference>
<dbReference type="EMBL" id="JAPFQI010000005">
    <property type="protein sequence ID" value="MCW8085816.1"/>
    <property type="molecule type" value="Genomic_DNA"/>
</dbReference>
<evidence type="ECO:0000256" key="3">
    <source>
        <dbReference type="SAM" id="MobiDB-lite"/>
    </source>
</evidence>
<dbReference type="PRINTS" id="PR01805">
    <property type="entry name" value="VACJLIPOPROT"/>
</dbReference>
<dbReference type="RefSeq" id="WP_301589767.1">
    <property type="nucleotide sequence ID" value="NZ_JAPFQI010000005.1"/>
</dbReference>
<evidence type="ECO:0000313" key="6">
    <source>
        <dbReference type="Proteomes" id="UP001526430"/>
    </source>
</evidence>
<evidence type="ECO:0000256" key="1">
    <source>
        <dbReference type="ARBA" id="ARBA00010634"/>
    </source>
</evidence>
<name>A0ABT3NUI1_9PROT</name>
<dbReference type="InterPro" id="IPR007428">
    <property type="entry name" value="MlaA"/>
</dbReference>